<proteinExistence type="predicted"/>
<protein>
    <submittedName>
        <fullName evidence="1">Uncharacterized protein</fullName>
    </submittedName>
</protein>
<reference evidence="1" key="1">
    <citation type="journal article" date="2014" name="Front. Microbiol.">
        <title>High frequency of phylogenetically diverse reductive dehalogenase-homologous genes in deep subseafloor sedimentary metagenomes.</title>
        <authorList>
            <person name="Kawai M."/>
            <person name="Futagami T."/>
            <person name="Toyoda A."/>
            <person name="Takaki Y."/>
            <person name="Nishi S."/>
            <person name="Hori S."/>
            <person name="Arai W."/>
            <person name="Tsubouchi T."/>
            <person name="Morono Y."/>
            <person name="Uchiyama I."/>
            <person name="Ito T."/>
            <person name="Fujiyama A."/>
            <person name="Inagaki F."/>
            <person name="Takami H."/>
        </authorList>
    </citation>
    <scope>NUCLEOTIDE SEQUENCE</scope>
    <source>
        <strain evidence="1">Expedition CK06-06</strain>
    </source>
</reference>
<dbReference type="EMBL" id="BARU01035678">
    <property type="protein sequence ID" value="GAH83214.1"/>
    <property type="molecule type" value="Genomic_DNA"/>
</dbReference>
<comment type="caution">
    <text evidence="1">The sequence shown here is derived from an EMBL/GenBank/DDBJ whole genome shotgun (WGS) entry which is preliminary data.</text>
</comment>
<feature type="non-terminal residue" evidence="1">
    <location>
        <position position="43"/>
    </location>
</feature>
<accession>X1JY79</accession>
<sequence>MAKRFSAYETIGELFKDAKDQIIELTICQRLWGFIIELLNIIS</sequence>
<dbReference type="AlphaFoldDB" id="X1JY79"/>
<organism evidence="1">
    <name type="scientific">marine sediment metagenome</name>
    <dbReference type="NCBI Taxonomy" id="412755"/>
    <lineage>
        <taxon>unclassified sequences</taxon>
        <taxon>metagenomes</taxon>
        <taxon>ecological metagenomes</taxon>
    </lineage>
</organism>
<gene>
    <name evidence="1" type="ORF">S03H2_55801</name>
</gene>
<evidence type="ECO:0000313" key="1">
    <source>
        <dbReference type="EMBL" id="GAH83214.1"/>
    </source>
</evidence>
<name>X1JY79_9ZZZZ</name>